<keyword evidence="3" id="KW-1185">Reference proteome</keyword>
<keyword evidence="1" id="KW-0732">Signal</keyword>
<sequence length="105" mass="12011">MRQTAGSSFFWYLVASFLMLASVASAFYVPYGEDYYFAPAAEKRSVAFAPRPGSIWSKLQSKIFYKGHEKREFSADDLSLRFGKRSGPSSLHFNPEDIHLRFGRK</sequence>
<gene>
    <name evidence="2" type="ORF">MSPICULIGERA_LOCUS12297</name>
</gene>
<evidence type="ECO:0000256" key="1">
    <source>
        <dbReference type="SAM" id="SignalP"/>
    </source>
</evidence>
<feature type="chain" id="PRO_5041212354" evidence="1">
    <location>
        <begin position="27"/>
        <end position="105"/>
    </location>
</feature>
<reference evidence="2" key="1">
    <citation type="submission" date="2023-06" db="EMBL/GenBank/DDBJ databases">
        <authorList>
            <person name="Delattre M."/>
        </authorList>
    </citation>
    <scope>NUCLEOTIDE SEQUENCE</scope>
    <source>
        <strain evidence="2">AF72</strain>
    </source>
</reference>
<accession>A0AA36CSC9</accession>
<evidence type="ECO:0000313" key="3">
    <source>
        <dbReference type="Proteomes" id="UP001177023"/>
    </source>
</evidence>
<comment type="caution">
    <text evidence="2">The sequence shown here is derived from an EMBL/GenBank/DDBJ whole genome shotgun (WGS) entry which is preliminary data.</text>
</comment>
<dbReference type="EMBL" id="CATQJA010002625">
    <property type="protein sequence ID" value="CAJ0573953.1"/>
    <property type="molecule type" value="Genomic_DNA"/>
</dbReference>
<dbReference type="Proteomes" id="UP001177023">
    <property type="component" value="Unassembled WGS sequence"/>
</dbReference>
<proteinExistence type="predicted"/>
<protein>
    <submittedName>
        <fullName evidence="2">Uncharacterized protein</fullName>
    </submittedName>
</protein>
<feature type="non-terminal residue" evidence="2">
    <location>
        <position position="105"/>
    </location>
</feature>
<feature type="signal peptide" evidence="1">
    <location>
        <begin position="1"/>
        <end position="26"/>
    </location>
</feature>
<evidence type="ECO:0000313" key="2">
    <source>
        <dbReference type="EMBL" id="CAJ0573953.1"/>
    </source>
</evidence>
<dbReference type="AlphaFoldDB" id="A0AA36CSC9"/>
<name>A0AA36CSC9_9BILA</name>
<organism evidence="2 3">
    <name type="scientific">Mesorhabditis spiculigera</name>
    <dbReference type="NCBI Taxonomy" id="96644"/>
    <lineage>
        <taxon>Eukaryota</taxon>
        <taxon>Metazoa</taxon>
        <taxon>Ecdysozoa</taxon>
        <taxon>Nematoda</taxon>
        <taxon>Chromadorea</taxon>
        <taxon>Rhabditida</taxon>
        <taxon>Rhabditina</taxon>
        <taxon>Rhabditomorpha</taxon>
        <taxon>Rhabditoidea</taxon>
        <taxon>Rhabditidae</taxon>
        <taxon>Mesorhabditinae</taxon>
        <taxon>Mesorhabditis</taxon>
    </lineage>
</organism>